<evidence type="ECO:0000256" key="1">
    <source>
        <dbReference type="SAM" id="Coils"/>
    </source>
</evidence>
<dbReference type="RefSeq" id="WP_091117492.1">
    <property type="nucleotide sequence ID" value="NZ_BKAF01000041.1"/>
</dbReference>
<dbReference type="Proteomes" id="UP000198649">
    <property type="component" value="Unassembled WGS sequence"/>
</dbReference>
<dbReference type="STRING" id="1005945.SAMN05216561_12935"/>
<accession>A0A1I3R5T3</accession>
<reference evidence="2 3" key="1">
    <citation type="submission" date="2016-10" db="EMBL/GenBank/DDBJ databases">
        <authorList>
            <person name="de Groot N.N."/>
        </authorList>
    </citation>
    <scope>NUCLEOTIDE SEQUENCE [LARGE SCALE GENOMIC DNA]</scope>
    <source>
        <strain evidence="2 3">CGMCC 1.11156</strain>
    </source>
</reference>
<protein>
    <submittedName>
        <fullName evidence="2">Uncharacterized protein</fullName>
    </submittedName>
</protein>
<keyword evidence="1" id="KW-0175">Coiled coil</keyword>
<evidence type="ECO:0000313" key="2">
    <source>
        <dbReference type="EMBL" id="SFJ41102.1"/>
    </source>
</evidence>
<evidence type="ECO:0000313" key="3">
    <source>
        <dbReference type="Proteomes" id="UP000198649"/>
    </source>
</evidence>
<feature type="coiled-coil region" evidence="1">
    <location>
        <begin position="241"/>
        <end position="282"/>
    </location>
</feature>
<dbReference type="AlphaFoldDB" id="A0A1I3R5T3"/>
<organism evidence="2 3">
    <name type="scientific">Nocardioides psychrotolerans</name>
    <dbReference type="NCBI Taxonomy" id="1005945"/>
    <lineage>
        <taxon>Bacteria</taxon>
        <taxon>Bacillati</taxon>
        <taxon>Actinomycetota</taxon>
        <taxon>Actinomycetes</taxon>
        <taxon>Propionibacteriales</taxon>
        <taxon>Nocardioidaceae</taxon>
        <taxon>Nocardioides</taxon>
    </lineage>
</organism>
<proteinExistence type="predicted"/>
<gene>
    <name evidence="2" type="ORF">SAMN05216561_12935</name>
</gene>
<dbReference type="OrthoDB" id="3808368at2"/>
<keyword evidence="3" id="KW-1185">Reference proteome</keyword>
<dbReference type="EMBL" id="FOQG01000029">
    <property type="protein sequence ID" value="SFJ41102.1"/>
    <property type="molecule type" value="Genomic_DNA"/>
</dbReference>
<sequence length="289" mass="32325">MAKRKAFLHVGLDDRSADFLDAALELHGHALADLGVRRPATSAEEMFRAAIEIRREHHAWGYDRAEVEGAWSRICRRGYKGKDTLVFSQPLLADATPDQIALLLDALAGFKIHVVVTVAAPDTWSDPDLDLGAILDRWTTSVGKPERVHVVVVPPDRGRKAVWKAFGRIVGFGTASLPLDGVGKPLVERPQRLVSTERQEALRELGRRWEHQVASREVDVHGDLTDLCDNGCAVADPQELIHSSDQALNDALRELERLARRNDTLTTRVVELERKRRKLRRRESDPSVA</sequence>
<name>A0A1I3R5T3_9ACTN</name>